<organism evidence="1 2">
    <name type="scientific">Scortum barcoo</name>
    <name type="common">barcoo grunter</name>
    <dbReference type="NCBI Taxonomy" id="214431"/>
    <lineage>
        <taxon>Eukaryota</taxon>
        <taxon>Metazoa</taxon>
        <taxon>Chordata</taxon>
        <taxon>Craniata</taxon>
        <taxon>Vertebrata</taxon>
        <taxon>Euteleostomi</taxon>
        <taxon>Actinopterygii</taxon>
        <taxon>Neopterygii</taxon>
        <taxon>Teleostei</taxon>
        <taxon>Neoteleostei</taxon>
        <taxon>Acanthomorphata</taxon>
        <taxon>Eupercaria</taxon>
        <taxon>Centrarchiformes</taxon>
        <taxon>Terapontoidei</taxon>
        <taxon>Terapontidae</taxon>
        <taxon>Scortum</taxon>
    </lineage>
</organism>
<keyword evidence="2" id="KW-1185">Reference proteome</keyword>
<reference evidence="1" key="1">
    <citation type="submission" date="2022-04" db="EMBL/GenBank/DDBJ databases">
        <title>Jade perch genome.</title>
        <authorList>
            <person name="Chao B."/>
        </authorList>
    </citation>
    <scope>NUCLEOTIDE SEQUENCE</scope>
    <source>
        <strain evidence="1">CB-2022</strain>
    </source>
</reference>
<evidence type="ECO:0000313" key="2">
    <source>
        <dbReference type="Proteomes" id="UP000831701"/>
    </source>
</evidence>
<gene>
    <name evidence="1" type="ORF">L3Q82_011224</name>
</gene>
<dbReference type="Proteomes" id="UP000831701">
    <property type="component" value="Chromosome 13"/>
</dbReference>
<evidence type="ECO:0000313" key="1">
    <source>
        <dbReference type="EMBL" id="KAI3364437.1"/>
    </source>
</evidence>
<proteinExistence type="predicted"/>
<accession>A0ACB8W8X0</accession>
<comment type="caution">
    <text evidence="1">The sequence shown here is derived from an EMBL/GenBank/DDBJ whole genome shotgun (WGS) entry which is preliminary data.</text>
</comment>
<dbReference type="EMBL" id="CM041543">
    <property type="protein sequence ID" value="KAI3364437.1"/>
    <property type="molecule type" value="Genomic_DNA"/>
</dbReference>
<name>A0ACB8W8X0_9TELE</name>
<sequence length="125" mass="13948">MTAGVGCGCNKLSTFAADWRGRVAEKESERRKHREQKSHRGRRQEGSSGHRALDGKYNTTEALSPLCPNLASSSIGRAKECYRQEGIPFLLSSAAHRTFNHLCCPAPNRHTNLFPHKQPAYSQQL</sequence>
<protein>
    <submittedName>
        <fullName evidence="1">Uncharacterized protein</fullName>
    </submittedName>
</protein>